<comment type="caution">
    <text evidence="1">The sequence shown here is derived from an EMBL/GenBank/DDBJ whole genome shotgun (WGS) entry which is preliminary data.</text>
</comment>
<dbReference type="AlphaFoldDB" id="A0A9P8PNH3"/>
<evidence type="ECO:0000313" key="2">
    <source>
        <dbReference type="Proteomes" id="UP000788993"/>
    </source>
</evidence>
<protein>
    <submittedName>
        <fullName evidence="1">Uncharacterized protein</fullName>
    </submittedName>
</protein>
<accession>A0A9P8PNH3</accession>
<dbReference type="EMBL" id="JAEUBD010000382">
    <property type="protein sequence ID" value="KAH3675362.1"/>
    <property type="molecule type" value="Genomic_DNA"/>
</dbReference>
<reference evidence="1" key="1">
    <citation type="journal article" date="2021" name="Open Biol.">
        <title>Shared evolutionary footprints suggest mitochondrial oxidative damage underlies multiple complex I losses in fungi.</title>
        <authorList>
            <person name="Schikora-Tamarit M.A."/>
            <person name="Marcet-Houben M."/>
            <person name="Nosek J."/>
            <person name="Gabaldon T."/>
        </authorList>
    </citation>
    <scope>NUCLEOTIDE SEQUENCE</scope>
    <source>
        <strain evidence="1">NCAIM Y.01608</strain>
    </source>
</reference>
<proteinExistence type="predicted"/>
<organism evidence="1 2">
    <name type="scientific">Ogataea polymorpha</name>
    <dbReference type="NCBI Taxonomy" id="460523"/>
    <lineage>
        <taxon>Eukaryota</taxon>
        <taxon>Fungi</taxon>
        <taxon>Dikarya</taxon>
        <taxon>Ascomycota</taxon>
        <taxon>Saccharomycotina</taxon>
        <taxon>Pichiomycetes</taxon>
        <taxon>Pichiales</taxon>
        <taxon>Pichiaceae</taxon>
        <taxon>Ogataea</taxon>
    </lineage>
</organism>
<sequence length="279" mass="31306">MWNSSPEMGRMRISTVGSLTNALNVVSWSEALSQGFLMVTRLIRMMASDHTSPALVGNCTFSCRPSEEGWSKPAADVGLDVVILECQTEIGEDQFGAVIGDEDVFWLEVAVVDVFRVTVRDGVDELQKYSLDEEWVVFVALFFDNRVEQVSVRIVVHNDKNRRLEVVHFVKRQDVGVFVHFELQTDLLEDFAMRAVLLDHLETEQVGSKVAAVREGHVEDLGLHQLEQLLVAVDRLVLQDDLDGVHLPREEVACRVYHSVRSGANPLLKLVLVVKNNLG</sequence>
<name>A0A9P8PNH3_9ASCO</name>
<reference evidence="1" key="2">
    <citation type="submission" date="2021-01" db="EMBL/GenBank/DDBJ databases">
        <authorList>
            <person name="Schikora-Tamarit M.A."/>
        </authorList>
    </citation>
    <scope>NUCLEOTIDE SEQUENCE</scope>
    <source>
        <strain evidence="1">NCAIM Y.01608</strain>
    </source>
</reference>
<gene>
    <name evidence="1" type="ORF">OGATHE_001702</name>
</gene>
<dbReference type="Proteomes" id="UP000788993">
    <property type="component" value="Unassembled WGS sequence"/>
</dbReference>
<evidence type="ECO:0000313" key="1">
    <source>
        <dbReference type="EMBL" id="KAH3675362.1"/>
    </source>
</evidence>
<keyword evidence="2" id="KW-1185">Reference proteome</keyword>